<dbReference type="EMBL" id="QDAY01000002">
    <property type="protein sequence ID" value="KAA9450651.1"/>
    <property type="molecule type" value="Genomic_DNA"/>
</dbReference>
<dbReference type="Proteomes" id="UP000840197">
    <property type="component" value="Unassembled WGS sequence"/>
</dbReference>
<reference evidence="2 6" key="1">
    <citation type="journal article" date="2018" name="Genome Biol.">
        <title>SKESA: strategic k-mer extension for scrupulous assemblies.</title>
        <authorList>
            <person name="Souvorov A."/>
            <person name="Agarwala R."/>
            <person name="Lipman D.J."/>
        </authorList>
    </citation>
    <scope>NUCLEOTIDE SEQUENCE [LARGE SCALE GENOMIC DNA]</scope>
    <source>
        <strain evidence="2 6">CFIAFB20130012</strain>
    </source>
</reference>
<evidence type="ECO:0000313" key="3">
    <source>
        <dbReference type="EMBL" id="KAA9450651.1"/>
    </source>
</evidence>
<proteinExistence type="predicted"/>
<dbReference type="RefSeq" id="WP_003723963.1">
    <property type="nucleotide sequence ID" value="NZ_CP015593.1"/>
</dbReference>
<reference evidence="1 4" key="3">
    <citation type="submission" date="2018-06" db="EMBL/GenBank/DDBJ databases">
        <authorList>
            <consortium name="GenomeTrakr: Next Generation Sequencing Network for Food Pathogen Tracability"/>
        </authorList>
    </citation>
    <scope>NUCLEOTIDE SEQUENCE [LARGE SCALE GENOMIC DNA]</scope>
    <source>
        <strain evidence="1 4">FLAG-78586</strain>
    </source>
</reference>
<evidence type="ECO:0000313" key="1">
    <source>
        <dbReference type="EMBL" id="EAE1097246.1"/>
    </source>
</evidence>
<gene>
    <name evidence="1" type="ORF">APD94_14860</name>
    <name evidence="3" type="ORF">DCK61_08000</name>
    <name evidence="2" type="ORF">GYR60_14825</name>
</gene>
<dbReference type="Proteomes" id="UP000460224">
    <property type="component" value="Unassembled WGS sequence"/>
</dbReference>
<accession>A0A823EV54</accession>
<name>A0A823EV54_LISMN</name>
<dbReference type="EMBL" id="AAAQOE010000009">
    <property type="protein sequence ID" value="EAE1097246.1"/>
    <property type="molecule type" value="Genomic_DNA"/>
</dbReference>
<dbReference type="AlphaFoldDB" id="A0A823EV54"/>
<comment type="caution">
    <text evidence="1">The sequence shown here is derived from an EMBL/GenBank/DDBJ whole genome shotgun (WGS) entry which is preliminary data.</text>
</comment>
<evidence type="ECO:0000313" key="5">
    <source>
        <dbReference type="Proteomes" id="UP000460224"/>
    </source>
</evidence>
<reference evidence="3 5" key="2">
    <citation type="submission" date="2018-04" db="EMBL/GenBank/DDBJ databases">
        <title>Genome Analysis of a Prevalent Clone of Listeria monocytogenes Sequence Type 87 in China.</title>
        <authorList>
            <person name="Wang Y."/>
        </authorList>
    </citation>
    <scope>NUCLEOTIDE SEQUENCE [LARGE SCALE GENOMIC DNA]</scope>
    <source>
        <strain evidence="3 5">ICDC_LM1523</strain>
    </source>
</reference>
<sequence length="65" mass="7420">MAVSYQATIKNPFDSLEGIRIARQSIVSRLENLNVEDSSDSIAIDYYEQELFALDMFAGDFVFKH</sequence>
<protein>
    <submittedName>
        <fullName evidence="1">Uncharacterized protein</fullName>
    </submittedName>
</protein>
<evidence type="ECO:0000313" key="2">
    <source>
        <dbReference type="EMBL" id="HAB8399786.1"/>
    </source>
</evidence>
<evidence type="ECO:0000313" key="6">
    <source>
        <dbReference type="Proteomes" id="UP000840197"/>
    </source>
</evidence>
<dbReference type="EMBL" id="DAAIHR010000024">
    <property type="protein sequence ID" value="HAB8399786.1"/>
    <property type="molecule type" value="Genomic_DNA"/>
</dbReference>
<evidence type="ECO:0000313" key="4">
    <source>
        <dbReference type="Proteomes" id="UP000355989"/>
    </source>
</evidence>
<reference evidence="2" key="4">
    <citation type="submission" date="2020-01" db="EMBL/GenBank/DDBJ databases">
        <authorList>
            <consortium name="NCBI Pathogen Detection Project"/>
        </authorList>
    </citation>
    <scope>NUCLEOTIDE SEQUENCE</scope>
    <source>
        <strain evidence="2">CFIAFB20130012</strain>
    </source>
</reference>
<dbReference type="Proteomes" id="UP000355989">
    <property type="component" value="Unassembled WGS sequence"/>
</dbReference>
<organism evidence="1 4">
    <name type="scientific">Listeria monocytogenes</name>
    <dbReference type="NCBI Taxonomy" id="1639"/>
    <lineage>
        <taxon>Bacteria</taxon>
        <taxon>Bacillati</taxon>
        <taxon>Bacillota</taxon>
        <taxon>Bacilli</taxon>
        <taxon>Bacillales</taxon>
        <taxon>Listeriaceae</taxon>
        <taxon>Listeria</taxon>
    </lineage>
</organism>